<dbReference type="PANTHER" id="PTHR46124:SF2">
    <property type="entry name" value="D-AMINOACYL-TRNA DEACYLASE"/>
    <property type="match status" value="1"/>
</dbReference>
<dbReference type="Gene3D" id="3.20.20.140">
    <property type="entry name" value="Metal-dependent hydrolases"/>
    <property type="match status" value="1"/>
</dbReference>
<evidence type="ECO:0000313" key="1">
    <source>
        <dbReference type="EMBL" id="CAH8235771.1"/>
    </source>
</evidence>
<dbReference type="InterPro" id="IPR001130">
    <property type="entry name" value="TatD-like"/>
</dbReference>
<gene>
    <name evidence="1" type="ORF">VAE063_950340</name>
</gene>
<dbReference type="SUPFAM" id="SSF51556">
    <property type="entry name" value="Metallo-dependent hydrolases"/>
    <property type="match status" value="1"/>
</dbReference>
<dbReference type="EMBL" id="CALYLK010000136">
    <property type="protein sequence ID" value="CAH8235771.1"/>
    <property type="molecule type" value="Genomic_DNA"/>
</dbReference>
<dbReference type="Pfam" id="PF01026">
    <property type="entry name" value="TatD_DNase"/>
    <property type="match status" value="1"/>
</dbReference>
<dbReference type="PANTHER" id="PTHR46124">
    <property type="entry name" value="D-AMINOACYL-TRNA DEACYLASE"/>
    <property type="match status" value="1"/>
</dbReference>
<accession>A0ABM9FRQ0</accession>
<proteinExistence type="predicted"/>
<name>A0ABM9FRQ0_9VIBR</name>
<dbReference type="RefSeq" id="WP_261925574.1">
    <property type="nucleotide sequence ID" value="NZ_CALYLK010000136.1"/>
</dbReference>
<dbReference type="PIRSF" id="PIRSF005902">
    <property type="entry name" value="DNase_TatD"/>
    <property type="match status" value="1"/>
</dbReference>
<dbReference type="NCBIfam" id="NF041926">
    <property type="entry name" value="QatD"/>
    <property type="match status" value="1"/>
</dbReference>
<reference evidence="1" key="1">
    <citation type="submission" date="2022-06" db="EMBL/GenBank/DDBJ databases">
        <authorList>
            <person name="Goudenege D."/>
            <person name="Le Roux F."/>
        </authorList>
    </citation>
    <scope>NUCLEOTIDE SEQUENCE</scope>
    <source>
        <strain evidence="1">12-063</strain>
    </source>
</reference>
<protein>
    <submittedName>
        <fullName evidence="1">Deoxyribonuclease similar to YcfH, type 4</fullName>
    </submittedName>
</protein>
<sequence>MMDLHCHVDLYPDFEVVLKDIKDIKDTGFYILSVTTVPSAWEGTTNLTKDNPRVKTALGFHPQVAHLRENELVLFENLIAETRYIGEVGLDGSRGFKAYFAIQTKIFTEVLKLCQRFEDKILTIHSLGAVEQVLDCLAMYPGSGVPIFHWFLGTKKQIDKAVQLSGFFSVGPAMLLSARGRKVVGWIPRDKMLLESDGPFAKLGERSCYPSDVRVVINYLCDLWGMTEREVHSQLAINLRTLLM</sequence>
<dbReference type="InterPro" id="IPR049677">
    <property type="entry name" value="QatD"/>
</dbReference>
<dbReference type="Proteomes" id="UP001152658">
    <property type="component" value="Unassembled WGS sequence"/>
</dbReference>
<evidence type="ECO:0000313" key="2">
    <source>
        <dbReference type="Proteomes" id="UP001152658"/>
    </source>
</evidence>
<organism evidence="1 2">
    <name type="scientific">Vibrio aestuarianus</name>
    <dbReference type="NCBI Taxonomy" id="28171"/>
    <lineage>
        <taxon>Bacteria</taxon>
        <taxon>Pseudomonadati</taxon>
        <taxon>Pseudomonadota</taxon>
        <taxon>Gammaproteobacteria</taxon>
        <taxon>Vibrionales</taxon>
        <taxon>Vibrionaceae</taxon>
        <taxon>Vibrio</taxon>
    </lineage>
</organism>
<comment type="caution">
    <text evidence="1">The sequence shown here is derived from an EMBL/GenBank/DDBJ whole genome shotgun (WGS) entry which is preliminary data.</text>
</comment>
<dbReference type="InterPro" id="IPR032466">
    <property type="entry name" value="Metal_Hydrolase"/>
</dbReference>
<keyword evidence="2" id="KW-1185">Reference proteome</keyword>